<gene>
    <name evidence="1" type="ORF">CES86_5352</name>
</gene>
<accession>A0A256H1S5</accession>
<protein>
    <submittedName>
        <fullName evidence="1">Uncharacterized protein</fullName>
    </submittedName>
</protein>
<dbReference type="Proteomes" id="UP000216363">
    <property type="component" value="Unassembled WGS sequence"/>
</dbReference>
<proteinExistence type="predicted"/>
<comment type="caution">
    <text evidence="1">The sequence shown here is derived from an EMBL/GenBank/DDBJ whole genome shotgun (WGS) entry which is preliminary data.</text>
</comment>
<organism evidence="1 2">
    <name type="scientific">Brucella lupini</name>
    <dbReference type="NCBI Taxonomy" id="255457"/>
    <lineage>
        <taxon>Bacteria</taxon>
        <taxon>Pseudomonadati</taxon>
        <taxon>Pseudomonadota</taxon>
        <taxon>Alphaproteobacteria</taxon>
        <taxon>Hyphomicrobiales</taxon>
        <taxon>Brucellaceae</taxon>
        <taxon>Brucella/Ochrobactrum group</taxon>
        <taxon>Brucella</taxon>
    </lineage>
</organism>
<evidence type="ECO:0000313" key="1">
    <source>
        <dbReference type="EMBL" id="OYR32911.1"/>
    </source>
</evidence>
<name>A0A256H1S5_9HYPH</name>
<sequence length="43" mass="4477">MPRRKSTGCVATMIFTPLGETPITGDLARPPPSLAPVLVLSGQ</sequence>
<dbReference type="AlphaFoldDB" id="A0A256H1S5"/>
<evidence type="ECO:0000313" key="2">
    <source>
        <dbReference type="Proteomes" id="UP000216363"/>
    </source>
</evidence>
<dbReference type="EMBL" id="NNRN01000005">
    <property type="protein sequence ID" value="OYR32911.1"/>
    <property type="molecule type" value="Genomic_DNA"/>
</dbReference>
<reference evidence="1 2" key="1">
    <citation type="submission" date="2017-07" db="EMBL/GenBank/DDBJ databases">
        <title>Draft genome of Ochrobactrum lupini type strain LUP21.</title>
        <authorList>
            <person name="Krzyzanowska D.M."/>
            <person name="Jafra S."/>
        </authorList>
    </citation>
    <scope>NUCLEOTIDE SEQUENCE [LARGE SCALE GENOMIC DNA]</scope>
    <source>
        <strain evidence="1 2">LUP21</strain>
    </source>
</reference>